<accession>A0A9P8YBL2</accession>
<reference evidence="1" key="1">
    <citation type="journal article" date="2021" name="Nat. Commun.">
        <title>Genetic determinants of endophytism in the Arabidopsis root mycobiome.</title>
        <authorList>
            <person name="Mesny F."/>
            <person name="Miyauchi S."/>
            <person name="Thiergart T."/>
            <person name="Pickel B."/>
            <person name="Atanasova L."/>
            <person name="Karlsson M."/>
            <person name="Huettel B."/>
            <person name="Barry K.W."/>
            <person name="Haridas S."/>
            <person name="Chen C."/>
            <person name="Bauer D."/>
            <person name="Andreopoulos W."/>
            <person name="Pangilinan J."/>
            <person name="LaButti K."/>
            <person name="Riley R."/>
            <person name="Lipzen A."/>
            <person name="Clum A."/>
            <person name="Drula E."/>
            <person name="Henrissat B."/>
            <person name="Kohler A."/>
            <person name="Grigoriev I.V."/>
            <person name="Martin F.M."/>
            <person name="Hacquard S."/>
        </authorList>
    </citation>
    <scope>NUCLEOTIDE SEQUENCE</scope>
    <source>
        <strain evidence="1">MPI-CAGE-CH-0230</strain>
    </source>
</reference>
<organism evidence="1 2">
    <name type="scientific">Microdochium trichocladiopsis</name>
    <dbReference type="NCBI Taxonomy" id="1682393"/>
    <lineage>
        <taxon>Eukaryota</taxon>
        <taxon>Fungi</taxon>
        <taxon>Dikarya</taxon>
        <taxon>Ascomycota</taxon>
        <taxon>Pezizomycotina</taxon>
        <taxon>Sordariomycetes</taxon>
        <taxon>Xylariomycetidae</taxon>
        <taxon>Xylariales</taxon>
        <taxon>Microdochiaceae</taxon>
        <taxon>Microdochium</taxon>
    </lineage>
</organism>
<dbReference type="RefSeq" id="XP_046016832.1">
    <property type="nucleotide sequence ID" value="XM_046163235.1"/>
</dbReference>
<proteinExistence type="predicted"/>
<dbReference type="EMBL" id="JAGTJQ010000002">
    <property type="protein sequence ID" value="KAH7037711.1"/>
    <property type="molecule type" value="Genomic_DNA"/>
</dbReference>
<evidence type="ECO:0000313" key="2">
    <source>
        <dbReference type="Proteomes" id="UP000756346"/>
    </source>
</evidence>
<keyword evidence="2" id="KW-1185">Reference proteome</keyword>
<gene>
    <name evidence="1" type="ORF">B0I36DRAFT_69984</name>
</gene>
<comment type="caution">
    <text evidence="1">The sequence shown here is derived from an EMBL/GenBank/DDBJ whole genome shotgun (WGS) entry which is preliminary data.</text>
</comment>
<dbReference type="OrthoDB" id="4436466at2759"/>
<dbReference type="AlphaFoldDB" id="A0A9P8YBL2"/>
<protein>
    <submittedName>
        <fullName evidence="1">Uncharacterized protein</fullName>
    </submittedName>
</protein>
<dbReference type="GeneID" id="70192781"/>
<name>A0A9P8YBL2_9PEZI</name>
<dbReference type="Proteomes" id="UP000756346">
    <property type="component" value="Unassembled WGS sequence"/>
</dbReference>
<sequence>MGVFKTLLKTGLWTGVGSAAGVGGTMAYILSSSQIVDLPRDDPMFRDRTYGWYNPRGTPALSDVVIKRVPLSKIKPELRNSEEALTLEFCRGVWGRWGFWPQTKYQQKYDRPPKTDDNLWDIKELAQAKFDRGLRIVNHFEVVNKKRNEIWIRCGGSPMDSGLRKSDGLIVLGARIDKAAQEVEFTFKSSLFNSSAPKPPRGSDLKHSMPAKIVTLHQWYVKILTESAMGRVLA</sequence>
<evidence type="ECO:0000313" key="1">
    <source>
        <dbReference type="EMBL" id="KAH7037711.1"/>
    </source>
</evidence>